<dbReference type="InterPro" id="IPR011008">
    <property type="entry name" value="Dimeric_a/b-barrel"/>
</dbReference>
<evidence type="ECO:0000313" key="1">
    <source>
        <dbReference type="EMBL" id="RDI49141.1"/>
    </source>
</evidence>
<gene>
    <name evidence="1" type="ORF">DFR68_107269</name>
</gene>
<protein>
    <submittedName>
        <fullName evidence="1">Antibiotic biosynthesis monooxygenase</fullName>
    </submittedName>
</protein>
<proteinExistence type="predicted"/>
<comment type="caution">
    <text evidence="1">The sequence shown here is derived from an EMBL/GenBank/DDBJ whole genome shotgun (WGS) entry which is preliminary data.</text>
</comment>
<dbReference type="STRING" id="1210089.GCA_001613165_00759"/>
<organism evidence="1 2">
    <name type="scientific">Nocardia mexicana</name>
    <dbReference type="NCBI Taxonomy" id="279262"/>
    <lineage>
        <taxon>Bacteria</taxon>
        <taxon>Bacillati</taxon>
        <taxon>Actinomycetota</taxon>
        <taxon>Actinomycetes</taxon>
        <taxon>Mycobacteriales</taxon>
        <taxon>Nocardiaceae</taxon>
        <taxon>Nocardia</taxon>
    </lineage>
</organism>
<keyword evidence="1" id="KW-0503">Monooxygenase</keyword>
<dbReference type="EMBL" id="QQAZ01000007">
    <property type="protein sequence ID" value="RDI49141.1"/>
    <property type="molecule type" value="Genomic_DNA"/>
</dbReference>
<dbReference type="Gene3D" id="3.30.70.100">
    <property type="match status" value="1"/>
</dbReference>
<keyword evidence="1" id="KW-0560">Oxidoreductase</keyword>
<evidence type="ECO:0000313" key="2">
    <source>
        <dbReference type="Proteomes" id="UP000255355"/>
    </source>
</evidence>
<keyword evidence="2" id="KW-1185">Reference proteome</keyword>
<sequence>MSVGFVAFHYPGPAHFEEFVGRVHEVRDFLIRTEGCLGVDCWATEDGTAVVSAAHWESEELYSAAFASVGGKPDVDADFDEREVRPREFFKLYSR</sequence>
<dbReference type="AlphaFoldDB" id="A0A370GZQ9"/>
<dbReference type="Proteomes" id="UP000255355">
    <property type="component" value="Unassembled WGS sequence"/>
</dbReference>
<dbReference type="OrthoDB" id="4570906at2"/>
<dbReference type="RefSeq" id="WP_068013819.1">
    <property type="nucleotide sequence ID" value="NZ_QQAZ01000007.1"/>
</dbReference>
<name>A0A370GZQ9_9NOCA</name>
<dbReference type="GO" id="GO:0004497">
    <property type="term" value="F:monooxygenase activity"/>
    <property type="evidence" value="ECO:0007669"/>
    <property type="project" value="UniProtKB-KW"/>
</dbReference>
<accession>A0A370GZQ9</accession>
<dbReference type="SUPFAM" id="SSF54909">
    <property type="entry name" value="Dimeric alpha+beta barrel"/>
    <property type="match status" value="1"/>
</dbReference>
<reference evidence="1 2" key="1">
    <citation type="submission" date="2018-07" db="EMBL/GenBank/DDBJ databases">
        <title>Genomic Encyclopedia of Type Strains, Phase IV (KMG-IV): sequencing the most valuable type-strain genomes for metagenomic binning, comparative biology and taxonomic classification.</title>
        <authorList>
            <person name="Goeker M."/>
        </authorList>
    </citation>
    <scope>NUCLEOTIDE SEQUENCE [LARGE SCALE GENOMIC DNA]</scope>
    <source>
        <strain evidence="1 2">DSM 44952</strain>
    </source>
</reference>